<gene>
    <name evidence="2" type="ORF">CPB83DRAFT_796793</name>
</gene>
<proteinExistence type="predicted"/>
<dbReference type="SUPFAM" id="SSF81383">
    <property type="entry name" value="F-box domain"/>
    <property type="match status" value="1"/>
</dbReference>
<dbReference type="CDD" id="cd09917">
    <property type="entry name" value="F-box_SF"/>
    <property type="match status" value="1"/>
</dbReference>
<accession>A0A9P6E9S2</accession>
<dbReference type="EMBL" id="MU157888">
    <property type="protein sequence ID" value="KAF9525104.1"/>
    <property type="molecule type" value="Genomic_DNA"/>
</dbReference>
<evidence type="ECO:0000313" key="2">
    <source>
        <dbReference type="EMBL" id="KAF9525104.1"/>
    </source>
</evidence>
<feature type="compositionally biased region" description="Low complexity" evidence="1">
    <location>
        <begin position="341"/>
        <end position="352"/>
    </location>
</feature>
<organism evidence="2 3">
    <name type="scientific">Crepidotus variabilis</name>
    <dbReference type="NCBI Taxonomy" id="179855"/>
    <lineage>
        <taxon>Eukaryota</taxon>
        <taxon>Fungi</taxon>
        <taxon>Dikarya</taxon>
        <taxon>Basidiomycota</taxon>
        <taxon>Agaricomycotina</taxon>
        <taxon>Agaricomycetes</taxon>
        <taxon>Agaricomycetidae</taxon>
        <taxon>Agaricales</taxon>
        <taxon>Agaricineae</taxon>
        <taxon>Crepidotaceae</taxon>
        <taxon>Crepidotus</taxon>
    </lineage>
</organism>
<dbReference type="InterPro" id="IPR032675">
    <property type="entry name" value="LRR_dom_sf"/>
</dbReference>
<feature type="region of interest" description="Disordered" evidence="1">
    <location>
        <begin position="325"/>
        <end position="352"/>
    </location>
</feature>
<dbReference type="AlphaFoldDB" id="A0A9P6E9S2"/>
<evidence type="ECO:0000256" key="1">
    <source>
        <dbReference type="SAM" id="MobiDB-lite"/>
    </source>
</evidence>
<evidence type="ECO:0008006" key="4">
    <source>
        <dbReference type="Google" id="ProtNLM"/>
    </source>
</evidence>
<dbReference type="InterPro" id="IPR036047">
    <property type="entry name" value="F-box-like_dom_sf"/>
</dbReference>
<dbReference type="SUPFAM" id="SSF52047">
    <property type="entry name" value="RNI-like"/>
    <property type="match status" value="1"/>
</dbReference>
<keyword evidence="3" id="KW-1185">Reference proteome</keyword>
<sequence length="535" mass="60697">MLKSPLRQNFNMLNFFVLPDEIVEEIMSELDQHKDLVSFALASKTCADAVIPHHTQYRILRVRHTLPEMWAHLARRSDLARNIREVHICERQNYSMPDRAPTTLIDQVLDRSLENAEETMRVRNICQALTHMHQLRVFDWSSRDVAGQQRPTSHPSHENAVMTVATQLPMLETLRLNGKFALHALNSSLDTKSLAYPVWKVSNLRSLTLTGDTWARLGNSKHLCAVLAKSPNLEYLEVPVEFHHLAECNLPRLKKLKLLIQAGANTSIDQSRALFLQNHPSIEELNWSPIGSPWIPPDALPNLKSLTTNRQFIMALNDPHYGSGTSANPAAALPSPPSTPTSPDGLSSSPEVPSVLLEPETPRILRPIESLHVFSLDPQALLDLQCLDRACLRKLKLDTFLDISTLYEVAEAFPNIEWLWLPHIHLPTDAAHPVAVTMEQWLDILPRFKNLKVFRGQGLWASIENEVPKMHELIMELVQLCPNLQEIDHSSFYDKFGAFKRVVVVRLGVQPELIGYHAERPRPKYLFDVSEGAFD</sequence>
<dbReference type="Gene3D" id="3.80.10.10">
    <property type="entry name" value="Ribonuclease Inhibitor"/>
    <property type="match status" value="1"/>
</dbReference>
<name>A0A9P6E9S2_9AGAR</name>
<dbReference type="OrthoDB" id="3249214at2759"/>
<dbReference type="Proteomes" id="UP000807306">
    <property type="component" value="Unassembled WGS sequence"/>
</dbReference>
<comment type="caution">
    <text evidence="2">The sequence shown here is derived from an EMBL/GenBank/DDBJ whole genome shotgun (WGS) entry which is preliminary data.</text>
</comment>
<reference evidence="2" key="1">
    <citation type="submission" date="2020-11" db="EMBL/GenBank/DDBJ databases">
        <authorList>
            <consortium name="DOE Joint Genome Institute"/>
            <person name="Ahrendt S."/>
            <person name="Riley R."/>
            <person name="Andreopoulos W."/>
            <person name="Labutti K."/>
            <person name="Pangilinan J."/>
            <person name="Ruiz-Duenas F.J."/>
            <person name="Barrasa J.M."/>
            <person name="Sanchez-Garcia M."/>
            <person name="Camarero S."/>
            <person name="Miyauchi S."/>
            <person name="Serrano A."/>
            <person name="Linde D."/>
            <person name="Babiker R."/>
            <person name="Drula E."/>
            <person name="Ayuso-Fernandez I."/>
            <person name="Pacheco R."/>
            <person name="Padilla G."/>
            <person name="Ferreira P."/>
            <person name="Barriuso J."/>
            <person name="Kellner H."/>
            <person name="Castanera R."/>
            <person name="Alfaro M."/>
            <person name="Ramirez L."/>
            <person name="Pisabarro A.G."/>
            <person name="Kuo A."/>
            <person name="Tritt A."/>
            <person name="Lipzen A."/>
            <person name="He G."/>
            <person name="Yan M."/>
            <person name="Ng V."/>
            <person name="Cullen D."/>
            <person name="Martin F."/>
            <person name="Rosso M.-N."/>
            <person name="Henrissat B."/>
            <person name="Hibbett D."/>
            <person name="Martinez A.T."/>
            <person name="Grigoriev I.V."/>
        </authorList>
    </citation>
    <scope>NUCLEOTIDE SEQUENCE</scope>
    <source>
        <strain evidence="2">CBS 506.95</strain>
    </source>
</reference>
<evidence type="ECO:0000313" key="3">
    <source>
        <dbReference type="Proteomes" id="UP000807306"/>
    </source>
</evidence>
<protein>
    <recommendedName>
        <fullName evidence="4">F-box domain-containing protein</fullName>
    </recommendedName>
</protein>